<dbReference type="EMBL" id="KV427605">
    <property type="protein sequence ID" value="KZT13008.1"/>
    <property type="molecule type" value="Genomic_DNA"/>
</dbReference>
<feature type="region of interest" description="Disordered" evidence="1">
    <location>
        <begin position="1"/>
        <end position="45"/>
    </location>
</feature>
<evidence type="ECO:0000313" key="3">
    <source>
        <dbReference type="EMBL" id="KZT13008.1"/>
    </source>
</evidence>
<name>A0A165IFP5_9APHY</name>
<feature type="transmembrane region" description="Helical" evidence="2">
    <location>
        <begin position="131"/>
        <end position="149"/>
    </location>
</feature>
<dbReference type="GeneID" id="63824636"/>
<protein>
    <submittedName>
        <fullName evidence="3">Uncharacterized protein</fullName>
    </submittedName>
</protein>
<dbReference type="AlphaFoldDB" id="A0A165IFP5"/>
<proteinExistence type="predicted"/>
<evidence type="ECO:0000256" key="2">
    <source>
        <dbReference type="SAM" id="Phobius"/>
    </source>
</evidence>
<keyword evidence="2" id="KW-0812">Transmembrane</keyword>
<keyword evidence="2" id="KW-0472">Membrane</keyword>
<dbReference type="OrthoDB" id="2754015at2759"/>
<gene>
    <name evidence="3" type="ORF">LAESUDRAFT_719314</name>
</gene>
<evidence type="ECO:0000256" key="1">
    <source>
        <dbReference type="SAM" id="MobiDB-lite"/>
    </source>
</evidence>
<organism evidence="3 4">
    <name type="scientific">Laetiporus sulphureus 93-53</name>
    <dbReference type="NCBI Taxonomy" id="1314785"/>
    <lineage>
        <taxon>Eukaryota</taxon>
        <taxon>Fungi</taxon>
        <taxon>Dikarya</taxon>
        <taxon>Basidiomycota</taxon>
        <taxon>Agaricomycotina</taxon>
        <taxon>Agaricomycetes</taxon>
        <taxon>Polyporales</taxon>
        <taxon>Laetiporus</taxon>
    </lineage>
</organism>
<keyword evidence="4" id="KW-1185">Reference proteome</keyword>
<reference evidence="3 4" key="1">
    <citation type="journal article" date="2016" name="Mol. Biol. Evol.">
        <title>Comparative Genomics of Early-Diverging Mushroom-Forming Fungi Provides Insights into the Origins of Lignocellulose Decay Capabilities.</title>
        <authorList>
            <person name="Nagy L.G."/>
            <person name="Riley R."/>
            <person name="Tritt A."/>
            <person name="Adam C."/>
            <person name="Daum C."/>
            <person name="Floudas D."/>
            <person name="Sun H."/>
            <person name="Yadav J.S."/>
            <person name="Pangilinan J."/>
            <person name="Larsson K.H."/>
            <person name="Matsuura K."/>
            <person name="Barry K."/>
            <person name="Labutti K."/>
            <person name="Kuo R."/>
            <person name="Ohm R.A."/>
            <person name="Bhattacharya S.S."/>
            <person name="Shirouzu T."/>
            <person name="Yoshinaga Y."/>
            <person name="Martin F.M."/>
            <person name="Grigoriev I.V."/>
            <person name="Hibbett D.S."/>
        </authorList>
    </citation>
    <scope>NUCLEOTIDE SEQUENCE [LARGE SCALE GENOMIC DNA]</scope>
    <source>
        <strain evidence="3 4">93-53</strain>
    </source>
</reference>
<evidence type="ECO:0000313" key="4">
    <source>
        <dbReference type="Proteomes" id="UP000076871"/>
    </source>
</evidence>
<keyword evidence="2" id="KW-1133">Transmembrane helix</keyword>
<dbReference type="InParanoid" id="A0A165IFP5"/>
<sequence>MRSLSQLGEADIEASYSPADLPVNASGDNRRSPAPDDIECSSDFWPALGGVQAPAPKADRAAKHGSLSSAEYKEEKLPFFGPPDPARWPAEKSFFLAGFLFFPCWIFGGFWRRGVSECDTFAELFRWRCQVMAMLAVVIGVGLLAVEITSRE</sequence>
<dbReference type="RefSeq" id="XP_040770518.1">
    <property type="nucleotide sequence ID" value="XM_040907607.1"/>
</dbReference>
<feature type="transmembrane region" description="Helical" evidence="2">
    <location>
        <begin position="94"/>
        <end position="111"/>
    </location>
</feature>
<accession>A0A165IFP5</accession>
<dbReference type="Proteomes" id="UP000076871">
    <property type="component" value="Unassembled WGS sequence"/>
</dbReference>